<dbReference type="InterPro" id="IPR001005">
    <property type="entry name" value="SANT/Myb"/>
</dbReference>
<proteinExistence type="predicted"/>
<organism evidence="8 9">
    <name type="scientific">Hypothenemus hampei</name>
    <name type="common">Coffee berry borer</name>
    <dbReference type="NCBI Taxonomy" id="57062"/>
    <lineage>
        <taxon>Eukaryota</taxon>
        <taxon>Metazoa</taxon>
        <taxon>Ecdysozoa</taxon>
        <taxon>Arthropoda</taxon>
        <taxon>Hexapoda</taxon>
        <taxon>Insecta</taxon>
        <taxon>Pterygota</taxon>
        <taxon>Neoptera</taxon>
        <taxon>Endopterygota</taxon>
        <taxon>Coleoptera</taxon>
        <taxon>Polyphaga</taxon>
        <taxon>Cucujiformia</taxon>
        <taxon>Curculionidae</taxon>
        <taxon>Scolytinae</taxon>
        <taxon>Hypothenemus</taxon>
    </lineage>
</organism>
<name>A0ABD1EH54_HYPHA</name>
<evidence type="ECO:0000256" key="2">
    <source>
        <dbReference type="ARBA" id="ARBA00016807"/>
    </source>
</evidence>
<evidence type="ECO:0000259" key="7">
    <source>
        <dbReference type="SMART" id="SM00717"/>
    </source>
</evidence>
<keyword evidence="3" id="KW-0805">Transcription regulation</keyword>
<keyword evidence="6" id="KW-0175">Coiled coil</keyword>
<dbReference type="InterPro" id="IPR028002">
    <property type="entry name" value="Myb_DNA-bind_5"/>
</dbReference>
<dbReference type="Pfam" id="PF13873">
    <property type="entry name" value="Myb_DNA-bind_5"/>
    <property type="match status" value="1"/>
</dbReference>
<evidence type="ECO:0000256" key="4">
    <source>
        <dbReference type="ARBA" id="ARBA00023163"/>
    </source>
</evidence>
<evidence type="ECO:0000313" key="9">
    <source>
        <dbReference type="Proteomes" id="UP001566132"/>
    </source>
</evidence>
<protein>
    <recommendedName>
        <fullName evidence="2">Regulatory protein zeste</fullName>
    </recommendedName>
</protein>
<feature type="domain" description="Myb-like" evidence="7">
    <location>
        <begin position="20"/>
        <end position="90"/>
    </location>
</feature>
<reference evidence="8 9" key="1">
    <citation type="submission" date="2024-05" db="EMBL/GenBank/DDBJ databases">
        <title>Genetic variation in Jamaican populations of the coffee berry borer (Hypothenemus hampei).</title>
        <authorList>
            <person name="Errbii M."/>
            <person name="Myrie A."/>
        </authorList>
    </citation>
    <scope>NUCLEOTIDE SEQUENCE [LARGE SCALE GENOMIC DNA]</scope>
    <source>
        <strain evidence="8">JA-Hopewell-2020-01-JO</strain>
        <tissue evidence="8">Whole body</tissue>
    </source>
</reference>
<dbReference type="PANTHER" id="PTHR23098">
    <property type="entry name" value="AGAP001331-PA-RELATED"/>
    <property type="match status" value="1"/>
</dbReference>
<gene>
    <name evidence="8" type="ORF">ABEB36_009532</name>
</gene>
<feature type="coiled-coil region" evidence="6">
    <location>
        <begin position="253"/>
        <end position="291"/>
    </location>
</feature>
<evidence type="ECO:0000256" key="3">
    <source>
        <dbReference type="ARBA" id="ARBA00023015"/>
    </source>
</evidence>
<dbReference type="Gene3D" id="1.10.10.60">
    <property type="entry name" value="Homeodomain-like"/>
    <property type="match status" value="1"/>
</dbReference>
<dbReference type="EMBL" id="JBDJPC010000007">
    <property type="protein sequence ID" value="KAL1493846.1"/>
    <property type="molecule type" value="Genomic_DNA"/>
</dbReference>
<dbReference type="PANTHER" id="PTHR23098:SF16">
    <property type="entry name" value="REGULATORY PROTEIN ZESTE"/>
    <property type="match status" value="1"/>
</dbReference>
<evidence type="ECO:0000256" key="5">
    <source>
        <dbReference type="ARBA" id="ARBA00025466"/>
    </source>
</evidence>
<comment type="caution">
    <text evidence="8">The sequence shown here is derived from an EMBL/GenBank/DDBJ whole genome shotgun (WGS) entry which is preliminary data.</text>
</comment>
<keyword evidence="9" id="KW-1185">Reference proteome</keyword>
<dbReference type="SMART" id="SM00717">
    <property type="entry name" value="SANT"/>
    <property type="match status" value="1"/>
</dbReference>
<evidence type="ECO:0000313" key="8">
    <source>
        <dbReference type="EMBL" id="KAL1493846.1"/>
    </source>
</evidence>
<comment type="subunit">
    <text evidence="1">Self-associates forming complexes of several hundred monomers.</text>
</comment>
<comment type="function">
    <text evidence="5">Involved in transvection phenomena (= synapsis-dependent gene expression), where the synaptic pairing of chromosomes carrying genes with which zeste interacts influences the expression of these genes. Zeste binds to DNA and stimulates transcription from a nearby promoter.</text>
</comment>
<evidence type="ECO:0000256" key="6">
    <source>
        <dbReference type="SAM" id="Coils"/>
    </source>
</evidence>
<dbReference type="Proteomes" id="UP001566132">
    <property type="component" value="Unassembled WGS sequence"/>
</dbReference>
<keyword evidence="4" id="KW-0804">Transcription</keyword>
<evidence type="ECO:0000256" key="1">
    <source>
        <dbReference type="ARBA" id="ARBA00011764"/>
    </source>
</evidence>
<accession>A0ABD1EH54</accession>
<dbReference type="AlphaFoldDB" id="A0ABD1EH54"/>
<sequence length="301" mass="34945">MKTNNKAKEAPVMEKNKRNRARNFTSDEIRALIHAVTKYSVILEDKTTDSNNWERKNETWKQIANEFNATNSVFRNEEVLRNKYDNLKKDLKKKVAYNKAQTFRTGGGTADYKTFNEDEKELFKIISLSVNGLPTEPGSDHILPATTITGELINSSSSTIECTEWNIEEPEDPSNTKALDNPIIFEGDFVENEVAEANVLTAKDPKQMIQPNPNIEASQKWQFWCPSKLQSRKHKQLIESKIELVMLQKTYTTNEEERRVKKYEAEIQNLRQAAEQQKLEHLKRMEILEIEIQTKKRQLLL</sequence>